<evidence type="ECO:0000256" key="6">
    <source>
        <dbReference type="SAM" id="MobiDB-lite"/>
    </source>
</evidence>
<dbReference type="Pfam" id="PF00076">
    <property type="entry name" value="RRM_1"/>
    <property type="match status" value="4"/>
</dbReference>
<feature type="region of interest" description="Disordered" evidence="6">
    <location>
        <begin position="1"/>
        <end position="35"/>
    </location>
</feature>
<evidence type="ECO:0000313" key="8">
    <source>
        <dbReference type="EMBL" id="KAG6371318.1"/>
    </source>
</evidence>
<dbReference type="InterPro" id="IPR051945">
    <property type="entry name" value="RRM_MRD1_RNA_proc_ribogen"/>
</dbReference>
<feature type="region of interest" description="Disordered" evidence="6">
    <location>
        <begin position="807"/>
        <end position="828"/>
    </location>
</feature>
<keyword evidence="3 5" id="KW-0694">RNA-binding</keyword>
<feature type="compositionally biased region" description="Basic and acidic residues" evidence="6">
    <location>
        <begin position="455"/>
        <end position="466"/>
    </location>
</feature>
<feature type="domain" description="RRM" evidence="7">
    <location>
        <begin position="247"/>
        <end position="344"/>
    </location>
</feature>
<dbReference type="Proteomes" id="UP000683000">
    <property type="component" value="Unassembled WGS sequence"/>
</dbReference>
<keyword evidence="9" id="KW-1185">Reference proteome</keyword>
<feature type="domain" description="RRM" evidence="7">
    <location>
        <begin position="477"/>
        <end position="589"/>
    </location>
</feature>
<feature type="compositionally biased region" description="Acidic residues" evidence="6">
    <location>
        <begin position="439"/>
        <end position="454"/>
    </location>
</feature>
<keyword evidence="4" id="KW-0539">Nucleus</keyword>
<evidence type="ECO:0000256" key="1">
    <source>
        <dbReference type="ARBA" id="ARBA00004123"/>
    </source>
</evidence>
<keyword evidence="2" id="KW-0677">Repeat</keyword>
<dbReference type="InterPro" id="IPR000504">
    <property type="entry name" value="RRM_dom"/>
</dbReference>
<evidence type="ECO:0000259" key="7">
    <source>
        <dbReference type="PROSITE" id="PS50102"/>
    </source>
</evidence>
<evidence type="ECO:0000256" key="4">
    <source>
        <dbReference type="ARBA" id="ARBA00023242"/>
    </source>
</evidence>
<feature type="region of interest" description="Disordered" evidence="6">
    <location>
        <begin position="853"/>
        <end position="875"/>
    </location>
</feature>
<feature type="region of interest" description="Disordered" evidence="6">
    <location>
        <begin position="402"/>
        <end position="477"/>
    </location>
</feature>
<dbReference type="Gene3D" id="3.30.70.330">
    <property type="match status" value="5"/>
</dbReference>
<dbReference type="CDD" id="cd00590">
    <property type="entry name" value="RRM_SF"/>
    <property type="match status" value="1"/>
</dbReference>
<feature type="compositionally biased region" description="Acidic residues" evidence="6">
    <location>
        <begin position="361"/>
        <end position="371"/>
    </location>
</feature>
<dbReference type="GO" id="GO:0003729">
    <property type="term" value="F:mRNA binding"/>
    <property type="evidence" value="ECO:0007669"/>
    <property type="project" value="TreeGrafter"/>
</dbReference>
<feature type="domain" description="RRM" evidence="7">
    <location>
        <begin position="37"/>
        <end position="117"/>
    </location>
</feature>
<gene>
    <name evidence="8" type="ORF">JVT61DRAFT_9789</name>
</gene>
<feature type="domain" description="RRM" evidence="7">
    <location>
        <begin position="147"/>
        <end position="225"/>
    </location>
</feature>
<evidence type="ECO:0000256" key="5">
    <source>
        <dbReference type="PROSITE-ProRule" id="PRU00176"/>
    </source>
</evidence>
<dbReference type="InterPro" id="IPR035979">
    <property type="entry name" value="RBD_domain_sf"/>
</dbReference>
<organism evidence="8 9">
    <name type="scientific">Boletus reticuloceps</name>
    <dbReference type="NCBI Taxonomy" id="495285"/>
    <lineage>
        <taxon>Eukaryota</taxon>
        <taxon>Fungi</taxon>
        <taxon>Dikarya</taxon>
        <taxon>Basidiomycota</taxon>
        <taxon>Agaricomycotina</taxon>
        <taxon>Agaricomycetes</taxon>
        <taxon>Agaricomycetidae</taxon>
        <taxon>Boletales</taxon>
        <taxon>Boletineae</taxon>
        <taxon>Boletaceae</taxon>
        <taxon>Boletoideae</taxon>
        <taxon>Boletus</taxon>
    </lineage>
</organism>
<dbReference type="PANTHER" id="PTHR48039:SF5">
    <property type="entry name" value="RNA-BINDING PROTEIN 28"/>
    <property type="match status" value="1"/>
</dbReference>
<evidence type="ECO:0000256" key="3">
    <source>
        <dbReference type="ARBA" id="ARBA00022884"/>
    </source>
</evidence>
<dbReference type="AlphaFoldDB" id="A0A8I3A4K6"/>
<protein>
    <recommendedName>
        <fullName evidence="7">RRM domain-containing protein</fullName>
    </recommendedName>
</protein>
<sequence>MPNNRQTLDKAGMSANTLGKRKVRDEEITNGGDSHGSTLFVSNLPYDATSTDLQTAFSDLAPVRSAFVVLEHGSGVSKGVGYVSFSIKEDAQAAFESITTTGMTISGRTVRVQWAESKPKNKTKDRPKGETVKKERTNKINNPLAIRTIVVSGLPSSIDQKSLWKKLRKFEGAANVEWPAMTAGVEDSSTAYVLFSSSSLAQDAVTKLHAHVFKGSLLSVTLKKRLDNLAKTTVKKGTSGTAPSRANRLIVRNLPFDVTEQDLRAIFLPYGPIHSIHIPLAEVDDVKVENDEEHKGSFKPTRSKGFAFVWMLSKKDAESALEKCNGMKVVAGVADDIVSDKQKRKKRRREDKKRLSTKPEDGEEGETVEEPEQTKNGGKERVIAVDWALSKERWVEEKERLKEAVDDVEMDDAAGDASAGEDSKAGSEDEQLGIHGESSGDEDRGEDDDSESSEPPERDNDDESPRKPRLPHTDTGNTLFIRNIPFTATEDELRTLFRAFGPLRYVCLAVDPVAERPRGTGFACFWNKEDADKAIEQCEILHAETMGTQTQPPKNPFALPSLLTPDPSASVAKNLVLHGRTLDVVRAVTREQATKLKEDHEKSREKADKRNLYLLREGVILPNSPAADTIPQVELEKRTNSFNARRTMLRSNSSLYVSKTRLSIRQLPLFVTEHVLKRLAIHSVREFNAEVEKGVREGLSSDELAEAVEVDYQDSKDVKIEHDNKTKKRAAKGVRPTSVKQAKIVRQADRVDPVTGKGRSRGYGFLEMHTHADALRVLRWANNNPYVGALFDKWWKEELADLVKRERTKESQDETRVKRMKHEMEAPSKPAKGTLIVEFSIENIQVVQRRAAQKEKLSGPSAEEPPSKKRCVTLDETKRVKTMEVKEESPKLGKIIGSVIGRKRRGRKVGKSAR</sequence>
<proteinExistence type="predicted"/>
<dbReference type="SMART" id="SM00360">
    <property type="entry name" value="RRM"/>
    <property type="match status" value="5"/>
</dbReference>
<dbReference type="InterPro" id="IPR012677">
    <property type="entry name" value="Nucleotide-bd_a/b_plait_sf"/>
</dbReference>
<accession>A0A8I3A4K6</accession>
<dbReference type="PANTHER" id="PTHR48039">
    <property type="entry name" value="RNA-BINDING MOTIF PROTEIN 14B"/>
    <property type="match status" value="1"/>
</dbReference>
<comment type="subcellular location">
    <subcellularLocation>
        <location evidence="1">Nucleus</location>
    </subcellularLocation>
</comment>
<dbReference type="OrthoDB" id="267048at2759"/>
<comment type="caution">
    <text evidence="8">The sequence shown here is derived from an EMBL/GenBank/DDBJ whole genome shotgun (WGS) entry which is preliminary data.</text>
</comment>
<dbReference type="GO" id="GO:0005730">
    <property type="term" value="C:nucleolus"/>
    <property type="evidence" value="ECO:0007669"/>
    <property type="project" value="TreeGrafter"/>
</dbReference>
<dbReference type="SUPFAM" id="SSF54928">
    <property type="entry name" value="RNA-binding domain, RBD"/>
    <property type="match status" value="2"/>
</dbReference>
<reference evidence="8" key="1">
    <citation type="submission" date="2021-03" db="EMBL/GenBank/DDBJ databases">
        <title>Evolutionary innovations through gain and loss of genes in the ectomycorrhizal Boletales.</title>
        <authorList>
            <person name="Wu G."/>
            <person name="Miyauchi S."/>
            <person name="Morin E."/>
            <person name="Yang Z.-L."/>
            <person name="Xu J."/>
            <person name="Martin F.M."/>
        </authorList>
    </citation>
    <scope>NUCLEOTIDE SEQUENCE</scope>
    <source>
        <strain evidence="8">BR01</strain>
    </source>
</reference>
<dbReference type="PROSITE" id="PS50102">
    <property type="entry name" value="RRM"/>
    <property type="match status" value="4"/>
</dbReference>
<name>A0A8I3A4K6_9AGAM</name>
<feature type="region of interest" description="Disordered" evidence="6">
    <location>
        <begin position="340"/>
        <end position="381"/>
    </location>
</feature>
<dbReference type="FunFam" id="3.30.70.330:FF:000406">
    <property type="entry name" value="Related to Nucleolar protein NOP4"/>
    <property type="match status" value="1"/>
</dbReference>
<dbReference type="EMBL" id="JAGFBS010000037">
    <property type="protein sequence ID" value="KAG6371318.1"/>
    <property type="molecule type" value="Genomic_DNA"/>
</dbReference>
<feature type="compositionally biased region" description="Basic residues" evidence="6">
    <location>
        <begin position="342"/>
        <end position="351"/>
    </location>
</feature>
<evidence type="ECO:0000313" key="9">
    <source>
        <dbReference type="Proteomes" id="UP000683000"/>
    </source>
</evidence>
<feature type="compositionally biased region" description="Basic and acidic residues" evidence="6">
    <location>
        <begin position="807"/>
        <end position="826"/>
    </location>
</feature>
<evidence type="ECO:0000256" key="2">
    <source>
        <dbReference type="ARBA" id="ARBA00022737"/>
    </source>
</evidence>